<dbReference type="InterPro" id="IPR036116">
    <property type="entry name" value="FN3_sf"/>
</dbReference>
<organism evidence="3 4">
    <name type="scientific">Faecalicatena contorta</name>
    <dbReference type="NCBI Taxonomy" id="39482"/>
    <lineage>
        <taxon>Bacteria</taxon>
        <taxon>Bacillati</taxon>
        <taxon>Bacillota</taxon>
        <taxon>Clostridia</taxon>
        <taxon>Lachnospirales</taxon>
        <taxon>Lachnospiraceae</taxon>
        <taxon>Faecalicatena</taxon>
    </lineage>
</organism>
<dbReference type="SUPFAM" id="SSF49785">
    <property type="entry name" value="Galactose-binding domain-like"/>
    <property type="match status" value="2"/>
</dbReference>
<dbReference type="STRING" id="39482.ERS852491_02276"/>
<dbReference type="InterPro" id="IPR031161">
    <property type="entry name" value="Peptidase_M60_dom"/>
</dbReference>
<dbReference type="InterPro" id="IPR042279">
    <property type="entry name" value="Pep_M60_3"/>
</dbReference>
<dbReference type="Gene3D" id="1.10.390.30">
    <property type="entry name" value="Peptidase M60, enhancin-like domain 3"/>
    <property type="match status" value="1"/>
</dbReference>
<proteinExistence type="predicted"/>
<evidence type="ECO:0000259" key="2">
    <source>
        <dbReference type="PROSITE" id="PS51723"/>
    </source>
</evidence>
<dbReference type="Gene3D" id="2.60.120.1250">
    <property type="entry name" value="Peptidase M60, enhancin-like domain 1"/>
    <property type="match status" value="1"/>
</dbReference>
<dbReference type="InterPro" id="IPR008979">
    <property type="entry name" value="Galactose-bd-like_sf"/>
</dbReference>
<dbReference type="AlphaFoldDB" id="A0A174F8P2"/>
<dbReference type="EMBL" id="CYZU01000019">
    <property type="protein sequence ID" value="CUO46071.1"/>
    <property type="molecule type" value="Genomic_DNA"/>
</dbReference>
<dbReference type="Pfam" id="PF13402">
    <property type="entry name" value="Peptidase_M60"/>
    <property type="match status" value="1"/>
</dbReference>
<protein>
    <submittedName>
        <fullName evidence="3">F5/8 type C domain</fullName>
    </submittedName>
</protein>
<feature type="domain" description="Peptidase M60" evidence="2">
    <location>
        <begin position="321"/>
        <end position="689"/>
    </location>
</feature>
<evidence type="ECO:0000313" key="3">
    <source>
        <dbReference type="EMBL" id="CUO46071.1"/>
    </source>
</evidence>
<dbReference type="SUPFAM" id="SSF49265">
    <property type="entry name" value="Fibronectin type III"/>
    <property type="match status" value="1"/>
</dbReference>
<dbReference type="Proteomes" id="UP000095544">
    <property type="component" value="Unassembled WGS sequence"/>
</dbReference>
<dbReference type="Gene3D" id="2.60.40.10">
    <property type="entry name" value="Immunoglobulins"/>
    <property type="match status" value="2"/>
</dbReference>
<dbReference type="Gene3D" id="2.60.120.260">
    <property type="entry name" value="Galactose-binding domain-like"/>
    <property type="match status" value="2"/>
</dbReference>
<evidence type="ECO:0000313" key="4">
    <source>
        <dbReference type="Proteomes" id="UP000095544"/>
    </source>
</evidence>
<dbReference type="SMART" id="SM01276">
    <property type="entry name" value="M60-like"/>
    <property type="match status" value="1"/>
</dbReference>
<accession>A0A174F8P2</accession>
<name>A0A174F8P2_9FIRM</name>
<dbReference type="InterPro" id="IPR003961">
    <property type="entry name" value="FN3_dom"/>
</dbReference>
<dbReference type="InterPro" id="IPR013783">
    <property type="entry name" value="Ig-like_fold"/>
</dbReference>
<evidence type="ECO:0000259" key="1">
    <source>
        <dbReference type="PROSITE" id="PS50853"/>
    </source>
</evidence>
<dbReference type="PROSITE" id="PS51723">
    <property type="entry name" value="PEPTIDASE_M60"/>
    <property type="match status" value="1"/>
</dbReference>
<dbReference type="PROSITE" id="PS50853">
    <property type="entry name" value="FN3"/>
    <property type="match status" value="1"/>
</dbReference>
<dbReference type="CDD" id="cd00063">
    <property type="entry name" value="FN3"/>
    <property type="match status" value="1"/>
</dbReference>
<gene>
    <name evidence="3" type="ORF">ERS852491_02276</name>
</gene>
<reference evidence="3 4" key="1">
    <citation type="submission" date="2015-09" db="EMBL/GenBank/DDBJ databases">
        <authorList>
            <consortium name="Pathogen Informatics"/>
        </authorList>
    </citation>
    <scope>NUCLEOTIDE SEQUENCE [LARGE SCALE GENOMIC DNA]</scope>
    <source>
        <strain evidence="3 4">2789STDY5834876</strain>
    </source>
</reference>
<sequence>MEDADYYTLYYRVKGESEYQKVDNIKKTSWRLTELENKTTYEVCLTAANECGTSNFSKSYTGATMDIDPAITSNYKLINTDNGVGNATEHIVKVEYPRNKPDTEMAVVDNDYTTSWMLPSWDGGGYNSGKPSPIVEFDQLYEMNRITVVPDAGQVGQYAYAKTRYWDENGAVNMIDGFLTAKTSSNGKVYYELWFDKPFTAKKVQVNLAQYWAGNNSLSISELKFYYYDSLDDEIEALYDDSLHVTLADGVTADMIDKLEDRTNTKDEVSGEYHPRRQILLREIENARKILDDKKISDPIKVDTGIIKSKDNVLKIASGLNSWQPLGITAHEGEELAIYVGRENAAIGSNTQVRLIATQYHAESGNWSKVVVSNLKQGQNIVTMPKISSLDTEHGGSLYVEFTGSNRNLNIQIRVSGGIKIPMLDISKMSSEDERRAAVSAYVQELNAYVPKIKEQHNSLHLGKEVSHCDYEFQKENCILGATEIVLDQVMYSVSAEQILAGINRSAALNGQTVTVESQTEALYQSLEAMEQMVALFYQHKGLTDQEVPEEYGTSNSLPVSRLNIRYMRMFAGAFMYAGGLHIGIEWESIPGLAASQPIVSDNGKYVSGHLFGWGIAHEIGHIINQPDYAIAEITNNYFSILAQADETNEKVRFKYADVYDKVTSGTKGKAPSVFTSLAMYWQLHLAYDNGYNYKTYDNYTDQFNNLFFARVDAYARNTSIAPNGLSLDGADKDNKLMRLACAAAQKNLLSFFEKWGMIPDDTTRAYAALFPEETRNICYITDEARAYRAEGKSDAASGSIVNVEMQHENNSRQITLKMSNTAQDQDAMLGYEIYRNGTVIGFAEAHNGVTEYTDTIATVNNRVFTYEVVAYDKLLNITEKAVLNPIKISHDGSVSKSGWSVTTNMASPDDMKEEGSDDNPEPETISAIGKIYNDDYSDSYTGTSAGNPELVIHFQETLAAAGMKITAPVGSAGAVKQYEVYVSSDGIEWTLAKSGSLSYDKGTALVYFSKENDTWMYTYDASFLKFVVKGQKKAEISEIDILGPAGDNVDLPEQGIGILKSDYHYDKSSDHGKIPAGSLIFTGEYKGNPAYNAVKLYNEKGEIVEGTQLIFAEVPDKGELGEISSGTWIYYIEPQDLETLVSMGNVPVSVRAELYRVDDAHTNEGERLVSDTLPVILPEVLPEITIQDNK</sequence>
<feature type="domain" description="Fibronectin type-III" evidence="1">
    <location>
        <begin position="1"/>
        <end position="67"/>
    </location>
</feature>